<dbReference type="Proteomes" id="UP000887561">
    <property type="component" value="Unplaced"/>
</dbReference>
<organism evidence="2 3">
    <name type="scientific">Meloidogyne javanica</name>
    <name type="common">Root-knot nematode worm</name>
    <dbReference type="NCBI Taxonomy" id="6303"/>
    <lineage>
        <taxon>Eukaryota</taxon>
        <taxon>Metazoa</taxon>
        <taxon>Ecdysozoa</taxon>
        <taxon>Nematoda</taxon>
        <taxon>Chromadorea</taxon>
        <taxon>Rhabditida</taxon>
        <taxon>Tylenchina</taxon>
        <taxon>Tylenchomorpha</taxon>
        <taxon>Tylenchoidea</taxon>
        <taxon>Meloidogynidae</taxon>
        <taxon>Meloidogyninae</taxon>
        <taxon>Meloidogyne</taxon>
        <taxon>Meloidogyne incognita group</taxon>
    </lineage>
</organism>
<accession>A0A915MBW0</accession>
<protein>
    <submittedName>
        <fullName evidence="3">Uncharacterized protein</fullName>
    </submittedName>
</protein>
<sequence length="110" mass="12396">MGESLARMEIFLFASNFFSHFEVLPVDPLNPPSSEKRRGLTVAPIHYNCHEIIMDGGKRNFSMDTLPNCTEKHDDMDQSSPRPIGLPPCKPPFEHHPRRVGEGEGPNKNV</sequence>
<keyword evidence="2" id="KW-1185">Reference proteome</keyword>
<proteinExistence type="predicted"/>
<feature type="compositionally biased region" description="Basic and acidic residues" evidence="1">
    <location>
        <begin position="92"/>
        <end position="102"/>
    </location>
</feature>
<dbReference type="AlphaFoldDB" id="A0A915MBW0"/>
<feature type="region of interest" description="Disordered" evidence="1">
    <location>
        <begin position="69"/>
        <end position="110"/>
    </location>
</feature>
<evidence type="ECO:0000313" key="3">
    <source>
        <dbReference type="WBParaSite" id="scaffold34537_cov299.g21380"/>
    </source>
</evidence>
<evidence type="ECO:0000256" key="1">
    <source>
        <dbReference type="SAM" id="MobiDB-lite"/>
    </source>
</evidence>
<reference evidence="3" key="1">
    <citation type="submission" date="2022-11" db="UniProtKB">
        <authorList>
            <consortium name="WormBaseParasite"/>
        </authorList>
    </citation>
    <scope>IDENTIFICATION</scope>
</reference>
<evidence type="ECO:0000313" key="2">
    <source>
        <dbReference type="Proteomes" id="UP000887561"/>
    </source>
</evidence>
<dbReference type="WBParaSite" id="scaffold34537_cov299.g21380">
    <property type="protein sequence ID" value="scaffold34537_cov299.g21380"/>
    <property type="gene ID" value="scaffold34537_cov299.g21380"/>
</dbReference>
<name>A0A915MBW0_MELJA</name>